<dbReference type="Proteomes" id="UP001221757">
    <property type="component" value="Unassembled WGS sequence"/>
</dbReference>
<evidence type="ECO:0000256" key="1">
    <source>
        <dbReference type="SAM" id="MobiDB-lite"/>
    </source>
</evidence>
<proteinExistence type="predicted"/>
<feature type="region of interest" description="Disordered" evidence="1">
    <location>
        <begin position="161"/>
        <end position="182"/>
    </location>
</feature>
<reference evidence="2" key="1">
    <citation type="submission" date="2023-03" db="EMBL/GenBank/DDBJ databases">
        <title>Massive genome expansion in bonnet fungi (Mycena s.s.) driven by repeated elements and novel gene families across ecological guilds.</title>
        <authorList>
            <consortium name="Lawrence Berkeley National Laboratory"/>
            <person name="Harder C.B."/>
            <person name="Miyauchi S."/>
            <person name="Viragh M."/>
            <person name="Kuo A."/>
            <person name="Thoen E."/>
            <person name="Andreopoulos B."/>
            <person name="Lu D."/>
            <person name="Skrede I."/>
            <person name="Drula E."/>
            <person name="Henrissat B."/>
            <person name="Morin E."/>
            <person name="Kohler A."/>
            <person name="Barry K."/>
            <person name="LaButti K."/>
            <person name="Morin E."/>
            <person name="Salamov A."/>
            <person name="Lipzen A."/>
            <person name="Mereny Z."/>
            <person name="Hegedus B."/>
            <person name="Baldrian P."/>
            <person name="Stursova M."/>
            <person name="Weitz H."/>
            <person name="Taylor A."/>
            <person name="Grigoriev I.V."/>
            <person name="Nagy L.G."/>
            <person name="Martin F."/>
            <person name="Kauserud H."/>
        </authorList>
    </citation>
    <scope>NUCLEOTIDE SEQUENCE</scope>
    <source>
        <strain evidence="2">CBHHK067</strain>
    </source>
</reference>
<organism evidence="2 3">
    <name type="scientific">Mycena rosella</name>
    <name type="common">Pink bonnet</name>
    <name type="synonym">Agaricus rosellus</name>
    <dbReference type="NCBI Taxonomy" id="1033263"/>
    <lineage>
        <taxon>Eukaryota</taxon>
        <taxon>Fungi</taxon>
        <taxon>Dikarya</taxon>
        <taxon>Basidiomycota</taxon>
        <taxon>Agaricomycotina</taxon>
        <taxon>Agaricomycetes</taxon>
        <taxon>Agaricomycetidae</taxon>
        <taxon>Agaricales</taxon>
        <taxon>Marasmiineae</taxon>
        <taxon>Mycenaceae</taxon>
        <taxon>Mycena</taxon>
    </lineage>
</organism>
<evidence type="ECO:0000313" key="2">
    <source>
        <dbReference type="EMBL" id="KAJ7698576.1"/>
    </source>
</evidence>
<comment type="caution">
    <text evidence="2">The sequence shown here is derived from an EMBL/GenBank/DDBJ whole genome shotgun (WGS) entry which is preliminary data.</text>
</comment>
<accession>A0AAD7DSA0</accession>
<gene>
    <name evidence="2" type="ORF">B0H17DRAFT_1258982</name>
</gene>
<dbReference type="EMBL" id="JARKIE010000025">
    <property type="protein sequence ID" value="KAJ7698576.1"/>
    <property type="molecule type" value="Genomic_DNA"/>
</dbReference>
<keyword evidence="3" id="KW-1185">Reference proteome</keyword>
<dbReference type="AlphaFoldDB" id="A0AAD7DSA0"/>
<name>A0AAD7DSA0_MYCRO</name>
<protein>
    <submittedName>
        <fullName evidence="2">Uncharacterized protein</fullName>
    </submittedName>
</protein>
<evidence type="ECO:0000313" key="3">
    <source>
        <dbReference type="Proteomes" id="UP001221757"/>
    </source>
</evidence>
<sequence>MSHCRYIYPICGRDKEDPPNLRPLILKTVQNVYRTKRERQPEDFDDFECTAELSYKILRASPSPVLRDCLQKKRTNLSTAMIAEFRPVIVWARSHILENFKAFYERVGKASSFRDFHSAPGDFEDMTSITNCRGRVSKPDMWGDGSSVPARLRLSRFLRSSSTAPTARRRGAATNFRGASDGRQPRNWQLWARPGLRAYTDRNFSVRWNAGATMIIGWTHSPKHVVRRTAGRRKLAEI</sequence>